<dbReference type="KEGG" id="soy:115876960"/>
<organism evidence="2 3">
    <name type="scientific">Sitophilus oryzae</name>
    <name type="common">Rice weevil</name>
    <name type="synonym">Curculio oryzae</name>
    <dbReference type="NCBI Taxonomy" id="7048"/>
    <lineage>
        <taxon>Eukaryota</taxon>
        <taxon>Metazoa</taxon>
        <taxon>Ecdysozoa</taxon>
        <taxon>Arthropoda</taxon>
        <taxon>Hexapoda</taxon>
        <taxon>Insecta</taxon>
        <taxon>Pterygota</taxon>
        <taxon>Neoptera</taxon>
        <taxon>Endopterygota</taxon>
        <taxon>Coleoptera</taxon>
        <taxon>Polyphaga</taxon>
        <taxon>Cucujiformia</taxon>
        <taxon>Curculionidae</taxon>
        <taxon>Dryophthorinae</taxon>
        <taxon>Sitophilus</taxon>
    </lineage>
</organism>
<dbReference type="GeneID" id="115876960"/>
<evidence type="ECO:0000256" key="1">
    <source>
        <dbReference type="SAM" id="MobiDB-lite"/>
    </source>
</evidence>
<feature type="compositionally biased region" description="Polar residues" evidence="1">
    <location>
        <begin position="99"/>
        <end position="119"/>
    </location>
</feature>
<dbReference type="RefSeq" id="XP_030748868.1">
    <property type="nucleotide sequence ID" value="XM_030893008.1"/>
</dbReference>
<keyword evidence="2" id="KW-1185">Reference proteome</keyword>
<dbReference type="AlphaFoldDB" id="A0A6J2XC12"/>
<sequence length="349" mass="38414">MGLFGGFRAKFTRESTAKPSKNTQDTGVVCVGYRIRSEFDDLPSNATATVRVPALRLQNYNEEPPSEDIPSKSCPDSKKEKSPKKKLPPLPDKFYANLNDKSSNKVKSSATSNIVNKPVSTEDIPSKSSPNLRKEKSPKKNPPPLPATFHVNQNDKSSNKVNTSATSNTEAEQALTQAESKTSEESESSYVRGKTSSFNPNPKKQTKSILKATNSPSKEIRRPVSDGSVTVATLKESRSVNSSYASLSYTNHQNTSTTSGSLTTSRFVSEDQREEVATLIHTEVTERKIVNNNSNYSSTPNLSYGSRLNNTSSHAASIFFDGDDEPEIEQRPRKLDYETDDDRRVSADC</sequence>
<feature type="compositionally biased region" description="Polar residues" evidence="1">
    <location>
        <begin position="194"/>
        <end position="217"/>
    </location>
</feature>
<dbReference type="Proteomes" id="UP000504635">
    <property type="component" value="Unplaced"/>
</dbReference>
<name>A0A6J2XC12_SITOR</name>
<dbReference type="GO" id="GO:0016301">
    <property type="term" value="F:kinase activity"/>
    <property type="evidence" value="ECO:0007669"/>
    <property type="project" value="UniProtKB-KW"/>
</dbReference>
<dbReference type="InParanoid" id="A0A6J2XC12"/>
<proteinExistence type="predicted"/>
<feature type="region of interest" description="Disordered" evidence="1">
    <location>
        <begin position="53"/>
        <end position="226"/>
    </location>
</feature>
<feature type="compositionally biased region" description="Polar residues" evidence="1">
    <location>
        <begin position="17"/>
        <end position="26"/>
    </location>
</feature>
<protein>
    <submittedName>
        <fullName evidence="3">Probable serine/threonine-protein kinase DDB_G0276461 isoform X1</fullName>
    </submittedName>
</protein>
<gene>
    <name evidence="3" type="primary">LOC115876960</name>
</gene>
<keyword evidence="3" id="KW-0418">Kinase</keyword>
<dbReference type="OrthoDB" id="6770873at2759"/>
<reference evidence="3" key="1">
    <citation type="submission" date="2025-08" db="UniProtKB">
        <authorList>
            <consortium name="RefSeq"/>
        </authorList>
    </citation>
    <scope>IDENTIFICATION</scope>
    <source>
        <tissue evidence="3">Gonads</tissue>
    </source>
</reference>
<feature type="compositionally biased region" description="Polar residues" evidence="1">
    <location>
        <begin position="150"/>
        <end position="178"/>
    </location>
</feature>
<accession>A0A6J2XC12</accession>
<keyword evidence="3" id="KW-0808">Transferase</keyword>
<feature type="compositionally biased region" description="Basic and acidic residues" evidence="1">
    <location>
        <begin position="328"/>
        <end position="349"/>
    </location>
</feature>
<feature type="region of interest" description="Disordered" evidence="1">
    <location>
        <begin position="317"/>
        <end position="349"/>
    </location>
</feature>
<feature type="region of interest" description="Disordered" evidence="1">
    <location>
        <begin position="1"/>
        <end position="27"/>
    </location>
</feature>
<evidence type="ECO:0000313" key="2">
    <source>
        <dbReference type="Proteomes" id="UP000504635"/>
    </source>
</evidence>
<evidence type="ECO:0000313" key="3">
    <source>
        <dbReference type="RefSeq" id="XP_030748868.1"/>
    </source>
</evidence>